<dbReference type="InterPro" id="IPR013087">
    <property type="entry name" value="Znf_C2H2_type"/>
</dbReference>
<dbReference type="PROSITE" id="PS00028">
    <property type="entry name" value="ZINC_FINGER_C2H2_1"/>
    <property type="match status" value="3"/>
</dbReference>
<proteinExistence type="inferred from homology"/>
<feature type="domain" description="C2H2-type" evidence="12">
    <location>
        <begin position="41"/>
        <end position="68"/>
    </location>
</feature>
<organism evidence="13 14">
    <name type="scientific">Popillia japonica</name>
    <name type="common">Japanese beetle</name>
    <dbReference type="NCBI Taxonomy" id="7064"/>
    <lineage>
        <taxon>Eukaryota</taxon>
        <taxon>Metazoa</taxon>
        <taxon>Ecdysozoa</taxon>
        <taxon>Arthropoda</taxon>
        <taxon>Hexapoda</taxon>
        <taxon>Insecta</taxon>
        <taxon>Pterygota</taxon>
        <taxon>Neoptera</taxon>
        <taxon>Endopterygota</taxon>
        <taxon>Coleoptera</taxon>
        <taxon>Polyphaga</taxon>
        <taxon>Scarabaeiformia</taxon>
        <taxon>Scarabaeidae</taxon>
        <taxon>Rutelinae</taxon>
        <taxon>Popillia</taxon>
    </lineage>
</organism>
<feature type="domain" description="C2H2-type" evidence="12">
    <location>
        <begin position="114"/>
        <end position="141"/>
    </location>
</feature>
<dbReference type="PANTHER" id="PTHR24393">
    <property type="entry name" value="ZINC FINGER PROTEIN"/>
    <property type="match status" value="1"/>
</dbReference>
<accession>A0AAW1KJN1</accession>
<dbReference type="Pfam" id="PF00096">
    <property type="entry name" value="zf-C2H2"/>
    <property type="match status" value="1"/>
</dbReference>
<evidence type="ECO:0000313" key="13">
    <source>
        <dbReference type="EMBL" id="KAK9720313.1"/>
    </source>
</evidence>
<dbReference type="GO" id="GO:0008270">
    <property type="term" value="F:zinc ion binding"/>
    <property type="evidence" value="ECO:0007669"/>
    <property type="project" value="UniProtKB-KW"/>
</dbReference>
<dbReference type="PANTHER" id="PTHR24393:SF15">
    <property type="entry name" value="IP01243P-RELATED"/>
    <property type="match status" value="1"/>
</dbReference>
<dbReference type="PROSITE" id="PS50157">
    <property type="entry name" value="ZINC_FINGER_C2H2_2"/>
    <property type="match status" value="3"/>
</dbReference>
<protein>
    <submittedName>
        <fullName evidence="13">Zinc finger, C2H2 type</fullName>
    </submittedName>
</protein>
<keyword evidence="7" id="KW-0805">Transcription regulation</keyword>
<sequence>MQIEAVFATILGDSTRGNDRYADRSGLRNHIRRQHEGKRPHACEQCGKSFFDTIILQEHMHIHTGEKPYACRLCGKKFRQKGCVTQHMRIHTGETPHPCKFCTAAFKHSHHLRGPCKFCTAAFKHSHHLRGHIKAHHKDKVEK</sequence>
<comment type="caution">
    <text evidence="13">The sequence shown here is derived from an EMBL/GenBank/DDBJ whole genome shotgun (WGS) entry which is preliminary data.</text>
</comment>
<evidence type="ECO:0000256" key="1">
    <source>
        <dbReference type="ARBA" id="ARBA00004123"/>
    </source>
</evidence>
<comment type="subcellular location">
    <subcellularLocation>
        <location evidence="1">Nucleus</location>
    </subcellularLocation>
</comment>
<evidence type="ECO:0000256" key="2">
    <source>
        <dbReference type="ARBA" id="ARBA00006991"/>
    </source>
</evidence>
<dbReference type="GO" id="GO:0001228">
    <property type="term" value="F:DNA-binding transcription activator activity, RNA polymerase II-specific"/>
    <property type="evidence" value="ECO:0007669"/>
    <property type="project" value="TreeGrafter"/>
</dbReference>
<evidence type="ECO:0000256" key="6">
    <source>
        <dbReference type="ARBA" id="ARBA00022833"/>
    </source>
</evidence>
<evidence type="ECO:0000259" key="12">
    <source>
        <dbReference type="PROSITE" id="PS50157"/>
    </source>
</evidence>
<evidence type="ECO:0000256" key="4">
    <source>
        <dbReference type="ARBA" id="ARBA00022737"/>
    </source>
</evidence>
<dbReference type="FunFam" id="3.30.160.60:FF:000670">
    <property type="entry name" value="zinc finger protein 22"/>
    <property type="match status" value="1"/>
</dbReference>
<keyword evidence="3" id="KW-0479">Metal-binding</keyword>
<dbReference type="GO" id="GO:0005634">
    <property type="term" value="C:nucleus"/>
    <property type="evidence" value="ECO:0007669"/>
    <property type="project" value="UniProtKB-SubCell"/>
</dbReference>
<keyword evidence="5 11" id="KW-0863">Zinc-finger</keyword>
<keyword evidence="14" id="KW-1185">Reference proteome</keyword>
<dbReference type="SMART" id="SM00355">
    <property type="entry name" value="ZnF_C2H2"/>
    <property type="match status" value="3"/>
</dbReference>
<evidence type="ECO:0000256" key="3">
    <source>
        <dbReference type="ARBA" id="ARBA00022723"/>
    </source>
</evidence>
<evidence type="ECO:0000256" key="10">
    <source>
        <dbReference type="ARBA" id="ARBA00023242"/>
    </source>
</evidence>
<dbReference type="GO" id="GO:0042802">
    <property type="term" value="F:identical protein binding"/>
    <property type="evidence" value="ECO:0007669"/>
    <property type="project" value="UniProtKB-ARBA"/>
</dbReference>
<keyword evidence="4" id="KW-0677">Repeat</keyword>
<evidence type="ECO:0000256" key="11">
    <source>
        <dbReference type="PROSITE-ProRule" id="PRU00042"/>
    </source>
</evidence>
<dbReference type="Proteomes" id="UP001458880">
    <property type="component" value="Unassembled WGS sequence"/>
</dbReference>
<dbReference type="Gene3D" id="3.30.160.60">
    <property type="entry name" value="Classic Zinc Finger"/>
    <property type="match status" value="3"/>
</dbReference>
<dbReference type="InterPro" id="IPR036236">
    <property type="entry name" value="Znf_C2H2_sf"/>
</dbReference>
<dbReference type="EMBL" id="JASPKY010000211">
    <property type="protein sequence ID" value="KAK9720313.1"/>
    <property type="molecule type" value="Genomic_DNA"/>
</dbReference>
<keyword evidence="9" id="KW-0804">Transcription</keyword>
<feature type="domain" description="C2H2-type" evidence="12">
    <location>
        <begin position="69"/>
        <end position="96"/>
    </location>
</feature>
<name>A0AAW1KJN1_POPJA</name>
<keyword evidence="8" id="KW-0238">DNA-binding</keyword>
<evidence type="ECO:0000256" key="7">
    <source>
        <dbReference type="ARBA" id="ARBA00023015"/>
    </source>
</evidence>
<evidence type="ECO:0000256" key="5">
    <source>
        <dbReference type="ARBA" id="ARBA00022771"/>
    </source>
</evidence>
<comment type="similarity">
    <text evidence="2">Belongs to the krueppel C2H2-type zinc-finger protein family.</text>
</comment>
<dbReference type="AlphaFoldDB" id="A0AAW1KJN1"/>
<keyword evidence="6" id="KW-0862">Zinc</keyword>
<evidence type="ECO:0000256" key="9">
    <source>
        <dbReference type="ARBA" id="ARBA00023163"/>
    </source>
</evidence>
<evidence type="ECO:0000313" key="14">
    <source>
        <dbReference type="Proteomes" id="UP001458880"/>
    </source>
</evidence>
<gene>
    <name evidence="13" type="ORF">QE152_g22135</name>
</gene>
<evidence type="ECO:0000256" key="8">
    <source>
        <dbReference type="ARBA" id="ARBA00023125"/>
    </source>
</evidence>
<dbReference type="FunFam" id="3.30.160.60:FF:000508">
    <property type="entry name" value="Myeloid zinc finger 1"/>
    <property type="match status" value="1"/>
</dbReference>
<dbReference type="GO" id="GO:0000978">
    <property type="term" value="F:RNA polymerase II cis-regulatory region sequence-specific DNA binding"/>
    <property type="evidence" value="ECO:0007669"/>
    <property type="project" value="TreeGrafter"/>
</dbReference>
<keyword evidence="10" id="KW-0539">Nucleus</keyword>
<reference evidence="13 14" key="1">
    <citation type="journal article" date="2024" name="BMC Genomics">
        <title>De novo assembly and annotation of Popillia japonica's genome with initial clues to its potential as an invasive pest.</title>
        <authorList>
            <person name="Cucini C."/>
            <person name="Boschi S."/>
            <person name="Funari R."/>
            <person name="Cardaioli E."/>
            <person name="Iannotti N."/>
            <person name="Marturano G."/>
            <person name="Paoli F."/>
            <person name="Bruttini M."/>
            <person name="Carapelli A."/>
            <person name="Frati F."/>
            <person name="Nardi F."/>
        </authorList>
    </citation>
    <scope>NUCLEOTIDE SEQUENCE [LARGE SCALE GENOMIC DNA]</scope>
    <source>
        <strain evidence="13">DMR45628</strain>
    </source>
</reference>
<dbReference type="SUPFAM" id="SSF57667">
    <property type="entry name" value="beta-beta-alpha zinc fingers"/>
    <property type="match status" value="1"/>
</dbReference>